<dbReference type="PANTHER" id="PTHR43441">
    <property type="entry name" value="RIBOSOMAL-PROTEIN-SERINE ACETYLTRANSFERASE"/>
    <property type="match status" value="1"/>
</dbReference>
<keyword evidence="2" id="KW-0808">Transferase</keyword>
<reference evidence="2 3" key="1">
    <citation type="submission" date="2012-08" db="EMBL/GenBank/DDBJ databases">
        <title>Whole genome shotgun sequence of Austwickia chelonae NBRC 105200.</title>
        <authorList>
            <person name="Yoshida I."/>
            <person name="Hosoyama A."/>
            <person name="Tsuchikane K."/>
            <person name="Katsumata H."/>
            <person name="Ando Y."/>
            <person name="Ohji S."/>
            <person name="Hamada M."/>
            <person name="Tamura T."/>
            <person name="Yamazoe A."/>
            <person name="Yamazaki S."/>
            <person name="Fujita N."/>
        </authorList>
    </citation>
    <scope>NUCLEOTIDE SEQUENCE [LARGE SCALE GENOMIC DNA]</scope>
    <source>
        <strain evidence="2 3">NBRC 105200</strain>
    </source>
</reference>
<dbReference type="InterPro" id="IPR016181">
    <property type="entry name" value="Acyl_CoA_acyltransferase"/>
</dbReference>
<dbReference type="OrthoDB" id="5242221at2"/>
<dbReference type="Gene3D" id="3.40.630.30">
    <property type="match status" value="1"/>
</dbReference>
<organism evidence="2 3">
    <name type="scientific">Austwickia chelonae NBRC 105200</name>
    <dbReference type="NCBI Taxonomy" id="1184607"/>
    <lineage>
        <taxon>Bacteria</taxon>
        <taxon>Bacillati</taxon>
        <taxon>Actinomycetota</taxon>
        <taxon>Actinomycetes</taxon>
        <taxon>Micrococcales</taxon>
        <taxon>Dermatophilaceae</taxon>
        <taxon>Austwickia</taxon>
    </lineage>
</organism>
<dbReference type="Proteomes" id="UP000008495">
    <property type="component" value="Unassembled WGS sequence"/>
</dbReference>
<dbReference type="AlphaFoldDB" id="K6W843"/>
<keyword evidence="3" id="KW-1185">Reference proteome</keyword>
<dbReference type="GO" id="GO:0008999">
    <property type="term" value="F:protein-N-terminal-alanine acetyltransferase activity"/>
    <property type="evidence" value="ECO:0007669"/>
    <property type="project" value="TreeGrafter"/>
</dbReference>
<dbReference type="STRING" id="100225.SAMN05421595_0495"/>
<dbReference type="EMBL" id="BAGZ01000008">
    <property type="protein sequence ID" value="GAB77982.1"/>
    <property type="molecule type" value="Genomic_DNA"/>
</dbReference>
<name>K6W843_9MICO</name>
<dbReference type="Pfam" id="PF13302">
    <property type="entry name" value="Acetyltransf_3"/>
    <property type="match status" value="1"/>
</dbReference>
<dbReference type="PROSITE" id="PS51186">
    <property type="entry name" value="GNAT"/>
    <property type="match status" value="1"/>
</dbReference>
<dbReference type="InterPro" id="IPR051908">
    <property type="entry name" value="Ribosomal_N-acetyltransferase"/>
</dbReference>
<dbReference type="InterPro" id="IPR000182">
    <property type="entry name" value="GNAT_dom"/>
</dbReference>
<dbReference type="RefSeq" id="WP_006502736.1">
    <property type="nucleotide sequence ID" value="NZ_BAGZ01000008.1"/>
</dbReference>
<feature type="domain" description="N-acetyltransferase" evidence="1">
    <location>
        <begin position="20"/>
        <end position="187"/>
    </location>
</feature>
<dbReference type="SUPFAM" id="SSF55729">
    <property type="entry name" value="Acyl-CoA N-acyltransferases (Nat)"/>
    <property type="match status" value="1"/>
</dbReference>
<accession>K6W843</accession>
<dbReference type="PANTHER" id="PTHR43441:SF10">
    <property type="entry name" value="ACETYLTRANSFERASE"/>
    <property type="match status" value="1"/>
</dbReference>
<proteinExistence type="predicted"/>
<comment type="caution">
    <text evidence="2">The sequence shown here is derived from an EMBL/GenBank/DDBJ whole genome shotgun (WGS) entry which is preliminary data.</text>
</comment>
<dbReference type="GO" id="GO:1990189">
    <property type="term" value="F:protein N-terminal-serine acetyltransferase activity"/>
    <property type="evidence" value="ECO:0007669"/>
    <property type="project" value="TreeGrafter"/>
</dbReference>
<dbReference type="eggNOG" id="COG1670">
    <property type="taxonomic scope" value="Bacteria"/>
</dbReference>
<gene>
    <name evidence="2" type="ORF">AUCHE_08_02250</name>
</gene>
<evidence type="ECO:0000313" key="2">
    <source>
        <dbReference type="EMBL" id="GAB77982.1"/>
    </source>
</evidence>
<evidence type="ECO:0000313" key="3">
    <source>
        <dbReference type="Proteomes" id="UP000008495"/>
    </source>
</evidence>
<sequence>MSGLWPAVVRVRRAGGRPDVVLRPLRRRDRAEWEALRQAQQGWLRPWEAGSPRPGRSASFGRLVRYYDAEGRAGRAQSFVVEVDGCLVGQVQLSQLVWGSSRSAVVGYWTAQQWAGRGIAPAALSAVVDRAFGPLALHRLVAYVQLDNQPSTRVMEKLGFVDEGVARGVIFVNGEWRDHRCFSLLREDVRGRSWVDRWNEVECGGRPT</sequence>
<dbReference type="GO" id="GO:0005737">
    <property type="term" value="C:cytoplasm"/>
    <property type="evidence" value="ECO:0007669"/>
    <property type="project" value="TreeGrafter"/>
</dbReference>
<protein>
    <submittedName>
        <fullName evidence="2">Putative acetyltransferase</fullName>
    </submittedName>
</protein>
<evidence type="ECO:0000259" key="1">
    <source>
        <dbReference type="PROSITE" id="PS51186"/>
    </source>
</evidence>